<dbReference type="Proteomes" id="UP000274504">
    <property type="component" value="Unassembled WGS sequence"/>
</dbReference>
<comment type="function">
    <text evidence="6">Clathrin is the major protein of the polyhedral coat of coated pits and vesicles.</text>
</comment>
<dbReference type="Pfam" id="PF01086">
    <property type="entry name" value="Clathrin_lg_ch"/>
    <property type="match status" value="2"/>
</dbReference>
<evidence type="ECO:0000313" key="9">
    <source>
        <dbReference type="Proteomes" id="UP000274504"/>
    </source>
</evidence>
<feature type="region of interest" description="Disordered" evidence="7">
    <location>
        <begin position="17"/>
        <end position="94"/>
    </location>
</feature>
<evidence type="ECO:0000256" key="1">
    <source>
        <dbReference type="ARBA" id="ARBA00004180"/>
    </source>
</evidence>
<dbReference type="GO" id="GO:0016192">
    <property type="term" value="P:vesicle-mediated transport"/>
    <property type="evidence" value="ECO:0007669"/>
    <property type="project" value="InterPro"/>
</dbReference>
<comment type="subcellular location">
    <subcellularLocation>
        <location evidence="1 6">Cytoplasmic vesicle membrane</location>
        <topology evidence="1 6">Peripheral membrane protein</topology>
        <orientation evidence="1 6">Cytoplasmic side</orientation>
    </subcellularLocation>
    <subcellularLocation>
        <location evidence="6">Membrane</location>
        <location evidence="6">Coated pit</location>
        <topology evidence="6">Peripheral membrane protein</topology>
        <orientation evidence="6">Cytoplasmic side</orientation>
    </subcellularLocation>
    <text evidence="6">Cytoplasmic face of coated pits and vesicles.</text>
</comment>
<proteinExistence type="inferred from homology"/>
<dbReference type="GO" id="GO:0005198">
    <property type="term" value="F:structural molecule activity"/>
    <property type="evidence" value="ECO:0007669"/>
    <property type="project" value="InterPro"/>
</dbReference>
<name>A0A158QF64_HYMDI</name>
<comment type="similarity">
    <text evidence="2 6">Belongs to the clathrin light chain family.</text>
</comment>
<feature type="compositionally biased region" description="Basic and acidic residues" evidence="7">
    <location>
        <begin position="69"/>
        <end position="81"/>
    </location>
</feature>
<evidence type="ECO:0000256" key="4">
    <source>
        <dbReference type="ARBA" id="ARBA00023176"/>
    </source>
</evidence>
<keyword evidence="3 6" id="KW-0472">Membrane</keyword>
<evidence type="ECO:0000313" key="8">
    <source>
        <dbReference type="EMBL" id="VDL60709.1"/>
    </source>
</evidence>
<sequence>MAEYGVSEFLARERDDLGDLAGDIPGGNGGGSDLDEDSKRDNSYVIEPEETEHHRSSTSAPSMAESEEAAEKNVNGRDESKTSSPIQSTHESAYMESWKANFEADIKARDEKEALKKAELEATAKKACFTLILFIHYFYSPHQELETWYAHYRKQMALRSADNRAEAPRDASGKAYEGFSGTAPTVRDTAVWESVCGMCDLTSKNTKSTHDLSRMRSLLLNLKTSSSH</sequence>
<evidence type="ECO:0000256" key="7">
    <source>
        <dbReference type="SAM" id="MobiDB-lite"/>
    </source>
</evidence>
<feature type="compositionally biased region" description="Polar residues" evidence="7">
    <location>
        <begin position="82"/>
        <end position="91"/>
    </location>
</feature>
<keyword evidence="4 6" id="KW-0168">Coated pit</keyword>
<dbReference type="OrthoDB" id="5512at2759"/>
<evidence type="ECO:0000256" key="6">
    <source>
        <dbReference type="RuleBase" id="RU363137"/>
    </source>
</evidence>
<dbReference type="GO" id="GO:0006886">
    <property type="term" value="P:intracellular protein transport"/>
    <property type="evidence" value="ECO:0007669"/>
    <property type="project" value="InterPro"/>
</dbReference>
<dbReference type="InterPro" id="IPR000996">
    <property type="entry name" value="Clathrin_L-chain"/>
</dbReference>
<protein>
    <recommendedName>
        <fullName evidence="6">Clathrin light chain</fullName>
    </recommendedName>
</protein>
<dbReference type="AlphaFoldDB" id="A0A158QF64"/>
<dbReference type="GO" id="GO:0030130">
    <property type="term" value="C:clathrin coat of trans-Golgi network vesicle"/>
    <property type="evidence" value="ECO:0007669"/>
    <property type="project" value="InterPro"/>
</dbReference>
<evidence type="ECO:0000256" key="5">
    <source>
        <dbReference type="ARBA" id="ARBA00023329"/>
    </source>
</evidence>
<organism evidence="10">
    <name type="scientific">Hymenolepis diminuta</name>
    <name type="common">Rat tapeworm</name>
    <dbReference type="NCBI Taxonomy" id="6216"/>
    <lineage>
        <taxon>Eukaryota</taxon>
        <taxon>Metazoa</taxon>
        <taxon>Spiralia</taxon>
        <taxon>Lophotrochozoa</taxon>
        <taxon>Platyhelminthes</taxon>
        <taxon>Cestoda</taxon>
        <taxon>Eucestoda</taxon>
        <taxon>Cyclophyllidea</taxon>
        <taxon>Hymenolepididae</taxon>
        <taxon>Hymenolepis</taxon>
    </lineage>
</organism>
<evidence type="ECO:0000256" key="3">
    <source>
        <dbReference type="ARBA" id="ARBA00023136"/>
    </source>
</evidence>
<dbReference type="EMBL" id="UYSG01011071">
    <property type="protein sequence ID" value="VDL60709.1"/>
    <property type="molecule type" value="Genomic_DNA"/>
</dbReference>
<dbReference type="WBParaSite" id="HDID_0000839301-mRNA-1">
    <property type="protein sequence ID" value="HDID_0000839301-mRNA-1"/>
    <property type="gene ID" value="HDID_0000839301"/>
</dbReference>
<accession>A0A158QF64</accession>
<evidence type="ECO:0000256" key="2">
    <source>
        <dbReference type="ARBA" id="ARBA00005263"/>
    </source>
</evidence>
<keyword evidence="5 6" id="KW-0968">Cytoplasmic vesicle</keyword>
<dbReference type="GO" id="GO:0030132">
    <property type="term" value="C:clathrin coat of coated pit"/>
    <property type="evidence" value="ECO:0007669"/>
    <property type="project" value="InterPro"/>
</dbReference>
<evidence type="ECO:0000313" key="10">
    <source>
        <dbReference type="WBParaSite" id="HDID_0000839301-mRNA-1"/>
    </source>
</evidence>
<dbReference type="STRING" id="6216.A0A158QF64"/>
<reference evidence="8 9" key="2">
    <citation type="submission" date="2018-11" db="EMBL/GenBank/DDBJ databases">
        <authorList>
            <consortium name="Pathogen Informatics"/>
        </authorList>
    </citation>
    <scope>NUCLEOTIDE SEQUENCE [LARGE SCALE GENOMIC DNA]</scope>
</reference>
<gene>
    <name evidence="8" type="ORF">HDID_LOCUS8391</name>
</gene>
<reference evidence="10" key="1">
    <citation type="submission" date="2016-04" db="UniProtKB">
        <authorList>
            <consortium name="WormBaseParasite"/>
        </authorList>
    </citation>
    <scope>IDENTIFICATION</scope>
</reference>